<keyword evidence="2" id="KW-1185">Reference proteome</keyword>
<comment type="caution">
    <text evidence="1">The sequence shown here is derived from an EMBL/GenBank/DDBJ whole genome shotgun (WGS) entry which is preliminary data.</text>
</comment>
<sequence length="77" mass="8681">MTAASTLALRRESLRDALPSCVDLLRLRRASEIEAGHIEDYVALDWLEWYAGGLRLTVVGENIHRQMTHGHLSKPRG</sequence>
<dbReference type="Proteomes" id="UP001204851">
    <property type="component" value="Unassembled WGS sequence"/>
</dbReference>
<dbReference type="RefSeq" id="WP_252771592.1">
    <property type="nucleotide sequence ID" value="NZ_JAMXMC010000012.1"/>
</dbReference>
<evidence type="ECO:0000313" key="1">
    <source>
        <dbReference type="EMBL" id="MCO5978747.1"/>
    </source>
</evidence>
<organism evidence="1 2">
    <name type="scientific">Ideonella oryzae</name>
    <dbReference type="NCBI Taxonomy" id="2937441"/>
    <lineage>
        <taxon>Bacteria</taxon>
        <taxon>Pseudomonadati</taxon>
        <taxon>Pseudomonadota</taxon>
        <taxon>Betaproteobacteria</taxon>
        <taxon>Burkholderiales</taxon>
        <taxon>Sphaerotilaceae</taxon>
        <taxon>Ideonella</taxon>
    </lineage>
</organism>
<accession>A0ABT1BTL4</accession>
<protein>
    <submittedName>
        <fullName evidence="1">Uncharacterized protein</fullName>
    </submittedName>
</protein>
<reference evidence="1 2" key="1">
    <citation type="submission" date="2022-06" db="EMBL/GenBank/DDBJ databases">
        <title>Ideonella sp. NS12-5 Genome sequencing and assembly.</title>
        <authorList>
            <person name="Jung Y."/>
        </authorList>
    </citation>
    <scope>NUCLEOTIDE SEQUENCE [LARGE SCALE GENOMIC DNA]</scope>
    <source>
        <strain evidence="1 2">NS12-5</strain>
    </source>
</reference>
<dbReference type="EMBL" id="JAMXMC010000012">
    <property type="protein sequence ID" value="MCO5978747.1"/>
    <property type="molecule type" value="Genomic_DNA"/>
</dbReference>
<gene>
    <name evidence="1" type="ORF">M0L44_18780</name>
</gene>
<evidence type="ECO:0000313" key="2">
    <source>
        <dbReference type="Proteomes" id="UP001204851"/>
    </source>
</evidence>
<proteinExistence type="predicted"/>
<name>A0ABT1BTL4_9BURK</name>